<keyword evidence="7 9" id="KW-0472">Membrane</keyword>
<dbReference type="Proteomes" id="UP000600449">
    <property type="component" value="Unassembled WGS sequence"/>
</dbReference>
<feature type="transmembrane region" description="Helical" evidence="9">
    <location>
        <begin position="318"/>
        <end position="339"/>
    </location>
</feature>
<dbReference type="EMBL" id="BMMF01000009">
    <property type="protein sequence ID" value="GGK41602.1"/>
    <property type="molecule type" value="Genomic_DNA"/>
</dbReference>
<feature type="transmembrane region" description="Helical" evidence="9">
    <location>
        <begin position="48"/>
        <end position="71"/>
    </location>
</feature>
<feature type="transmembrane region" description="Helical" evidence="9">
    <location>
        <begin position="83"/>
        <end position="104"/>
    </location>
</feature>
<accession>A0A917QBN4</accession>
<reference evidence="10 11" key="1">
    <citation type="journal article" date="2014" name="Int. J. Syst. Evol. Microbiol.">
        <title>Complete genome sequence of Corynebacterium casei LMG S-19264T (=DSM 44701T), isolated from a smear-ripened cheese.</title>
        <authorList>
            <consortium name="US DOE Joint Genome Institute (JGI-PGF)"/>
            <person name="Walter F."/>
            <person name="Albersmeier A."/>
            <person name="Kalinowski J."/>
            <person name="Ruckert C."/>
        </authorList>
    </citation>
    <scope>NUCLEOTIDE SEQUENCE [LARGE SCALE GENOMIC DNA]</scope>
    <source>
        <strain evidence="10 11">CGMCC 1.9161</strain>
    </source>
</reference>
<feature type="transmembrane region" description="Helical" evidence="9">
    <location>
        <begin position="149"/>
        <end position="171"/>
    </location>
</feature>
<evidence type="ECO:0008006" key="12">
    <source>
        <dbReference type="Google" id="ProtNLM"/>
    </source>
</evidence>
<evidence type="ECO:0000256" key="4">
    <source>
        <dbReference type="ARBA" id="ARBA00022519"/>
    </source>
</evidence>
<dbReference type="InterPro" id="IPR007272">
    <property type="entry name" value="Sulf_transp_TsuA/YedE"/>
</dbReference>
<keyword evidence="6 9" id="KW-1133">Transmembrane helix</keyword>
<dbReference type="PANTHER" id="PTHR30574:SF1">
    <property type="entry name" value="SULPHUR TRANSPORT DOMAIN-CONTAINING PROTEIN"/>
    <property type="match status" value="1"/>
</dbReference>
<feature type="transmembrane region" description="Helical" evidence="9">
    <location>
        <begin position="288"/>
        <end position="306"/>
    </location>
</feature>
<feature type="transmembrane region" description="Helical" evidence="9">
    <location>
        <begin position="191"/>
        <end position="210"/>
    </location>
</feature>
<comment type="similarity">
    <text evidence="8">Belongs to the TsuA/YedE (TC 9.B.102) family.</text>
</comment>
<evidence type="ECO:0000256" key="8">
    <source>
        <dbReference type="ARBA" id="ARBA00035655"/>
    </source>
</evidence>
<feature type="transmembrane region" description="Helical" evidence="9">
    <location>
        <begin position="21"/>
        <end position="42"/>
    </location>
</feature>
<comment type="subcellular location">
    <subcellularLocation>
        <location evidence="1">Cell inner membrane</location>
        <topology evidence="1">Multi-pass membrane protein</topology>
    </subcellularLocation>
</comment>
<dbReference type="Pfam" id="PF04143">
    <property type="entry name" value="Sulf_transp"/>
    <property type="match status" value="1"/>
</dbReference>
<evidence type="ECO:0000256" key="7">
    <source>
        <dbReference type="ARBA" id="ARBA00023136"/>
    </source>
</evidence>
<feature type="transmembrane region" description="Helical" evidence="9">
    <location>
        <begin position="359"/>
        <end position="379"/>
    </location>
</feature>
<evidence type="ECO:0000313" key="11">
    <source>
        <dbReference type="Proteomes" id="UP000600449"/>
    </source>
</evidence>
<dbReference type="PANTHER" id="PTHR30574">
    <property type="entry name" value="INNER MEMBRANE PROTEIN YEDE"/>
    <property type="match status" value="1"/>
</dbReference>
<evidence type="ECO:0000313" key="10">
    <source>
        <dbReference type="EMBL" id="GGK41602.1"/>
    </source>
</evidence>
<feature type="transmembrane region" description="Helical" evidence="9">
    <location>
        <begin position="116"/>
        <end position="137"/>
    </location>
</feature>
<evidence type="ECO:0000256" key="6">
    <source>
        <dbReference type="ARBA" id="ARBA00022989"/>
    </source>
</evidence>
<evidence type="ECO:0000256" key="9">
    <source>
        <dbReference type="SAM" id="Phobius"/>
    </source>
</evidence>
<gene>
    <name evidence="10" type="ORF">GCM10011322_30910</name>
</gene>
<feature type="transmembrane region" description="Helical" evidence="9">
    <location>
        <begin position="222"/>
        <end position="244"/>
    </location>
</feature>
<comment type="caution">
    <text evidence="10">The sequence shown here is derived from an EMBL/GenBank/DDBJ whole genome shotgun (WGS) entry which is preliminary data.</text>
</comment>
<keyword evidence="11" id="KW-1185">Reference proteome</keyword>
<keyword evidence="4" id="KW-0997">Cell inner membrane</keyword>
<keyword evidence="5 9" id="KW-0812">Transmembrane</keyword>
<evidence type="ECO:0000256" key="1">
    <source>
        <dbReference type="ARBA" id="ARBA00004429"/>
    </source>
</evidence>
<proteinExistence type="inferred from homology"/>
<evidence type="ECO:0000256" key="2">
    <source>
        <dbReference type="ARBA" id="ARBA00022448"/>
    </source>
</evidence>
<sequence length="393" mass="40020">MTARRSPAGRTHLKHKDPPMLLTRTGLVLLALVVAAFLALFVGLRFAFLFLIGVGFGLTLEGLRFGFAGPWKALVLRRDGRGVMAQLLAIGLTAAVALPLLAAAPGELMGAHAPVGAAMIAGAFVFGACMQIVMGCGSGTLVNAGSGNALGLLALVFFVVGSFLGTLHLAWWTDLASLPVLTLSGLLGAEGALAATLAALAAVAVIVAFRAEKGARLPQGRLFLAAGLLAGLAVLNLVVAGQPWGIVYGLGLWGAKVASAAGADLSQTAFWAAPGNAERLASSLLTDVTSLTNLGLVAGAFIAARWRRVMDPAPARPAARLVGGIVVAALLMGYASRLAFGCNVGAFFSGIATGSLHGWAWFAAAFVGSILGVRILAWLQTAPTAPARLETAR</sequence>
<name>A0A917QBN4_9HYPH</name>
<evidence type="ECO:0000256" key="3">
    <source>
        <dbReference type="ARBA" id="ARBA00022475"/>
    </source>
</evidence>
<keyword evidence="3" id="KW-1003">Cell membrane</keyword>
<organism evidence="10 11">
    <name type="scientific">Salinarimonas ramus</name>
    <dbReference type="NCBI Taxonomy" id="690164"/>
    <lineage>
        <taxon>Bacteria</taxon>
        <taxon>Pseudomonadati</taxon>
        <taxon>Pseudomonadota</taxon>
        <taxon>Alphaproteobacteria</taxon>
        <taxon>Hyphomicrobiales</taxon>
        <taxon>Salinarimonadaceae</taxon>
        <taxon>Salinarimonas</taxon>
    </lineage>
</organism>
<protein>
    <recommendedName>
        <fullName evidence="12">Sulphur transport domain-containing protein</fullName>
    </recommendedName>
</protein>
<keyword evidence="2" id="KW-0813">Transport</keyword>
<evidence type="ECO:0000256" key="5">
    <source>
        <dbReference type="ARBA" id="ARBA00022692"/>
    </source>
</evidence>
<dbReference type="AlphaFoldDB" id="A0A917QBN4"/>
<dbReference type="GO" id="GO:0005886">
    <property type="term" value="C:plasma membrane"/>
    <property type="evidence" value="ECO:0007669"/>
    <property type="project" value="UniProtKB-SubCell"/>
</dbReference>